<organism evidence="2">
    <name type="scientific">Oryza meridionalis</name>
    <dbReference type="NCBI Taxonomy" id="40149"/>
    <lineage>
        <taxon>Eukaryota</taxon>
        <taxon>Viridiplantae</taxon>
        <taxon>Streptophyta</taxon>
        <taxon>Embryophyta</taxon>
        <taxon>Tracheophyta</taxon>
        <taxon>Spermatophyta</taxon>
        <taxon>Magnoliopsida</taxon>
        <taxon>Liliopsida</taxon>
        <taxon>Poales</taxon>
        <taxon>Poaceae</taxon>
        <taxon>BOP clade</taxon>
        <taxon>Oryzoideae</taxon>
        <taxon>Oryzeae</taxon>
        <taxon>Oryzinae</taxon>
        <taxon>Oryza</taxon>
    </lineage>
</organism>
<feature type="region of interest" description="Disordered" evidence="1">
    <location>
        <begin position="1"/>
        <end position="43"/>
    </location>
</feature>
<dbReference type="EnsemblPlants" id="OMERI01G12930.1">
    <property type="protein sequence ID" value="OMERI01G12930.1"/>
    <property type="gene ID" value="OMERI01G12930"/>
</dbReference>
<proteinExistence type="predicted"/>
<protein>
    <submittedName>
        <fullName evidence="2">Uncharacterized protein</fullName>
    </submittedName>
</protein>
<sequence>MTSRRRLECRDRRADPLAPGRNPPSPPVGAGKDSSSSRPSELGFLLLRQSDRRLQRRRRLDFNSTATENDKPPSPPGLQLHRHRERRVAATWINDVAAWTSTLSPPGLQRRCRLDQRCGPATLAHFLSRSYPCRIQQFDDFSTGRYQYRMLDYKNSRS</sequence>
<name>A0A0E0C1G1_9ORYZ</name>
<keyword evidence="3" id="KW-1185">Reference proteome</keyword>
<evidence type="ECO:0000313" key="2">
    <source>
        <dbReference type="EnsemblPlants" id="OMERI01G12930.1"/>
    </source>
</evidence>
<evidence type="ECO:0000256" key="1">
    <source>
        <dbReference type="SAM" id="MobiDB-lite"/>
    </source>
</evidence>
<feature type="region of interest" description="Disordered" evidence="1">
    <location>
        <begin position="55"/>
        <end position="82"/>
    </location>
</feature>
<dbReference type="Gramene" id="OMERI01G12930.1">
    <property type="protein sequence ID" value="OMERI01G12930.1"/>
    <property type="gene ID" value="OMERI01G12930"/>
</dbReference>
<dbReference type="AlphaFoldDB" id="A0A0E0C1G1"/>
<reference evidence="2" key="2">
    <citation type="submission" date="2018-05" db="EMBL/GenBank/DDBJ databases">
        <title>OmerRS3 (Oryza meridionalis Reference Sequence Version 3).</title>
        <authorList>
            <person name="Zhang J."/>
            <person name="Kudrna D."/>
            <person name="Lee S."/>
            <person name="Talag J."/>
            <person name="Welchert J."/>
            <person name="Wing R.A."/>
        </authorList>
    </citation>
    <scope>NUCLEOTIDE SEQUENCE [LARGE SCALE GENOMIC DNA]</scope>
    <source>
        <strain evidence="2">cv. OR44</strain>
    </source>
</reference>
<dbReference type="HOGENOM" id="CLU_1672074_0_0_1"/>
<reference evidence="2" key="1">
    <citation type="submission" date="2015-04" db="UniProtKB">
        <authorList>
            <consortium name="EnsemblPlants"/>
        </authorList>
    </citation>
    <scope>IDENTIFICATION</scope>
</reference>
<evidence type="ECO:0000313" key="3">
    <source>
        <dbReference type="Proteomes" id="UP000008021"/>
    </source>
</evidence>
<dbReference type="Proteomes" id="UP000008021">
    <property type="component" value="Chromosome 1"/>
</dbReference>
<accession>A0A0E0C1G1</accession>
<feature type="compositionally biased region" description="Basic and acidic residues" evidence="1">
    <location>
        <begin position="1"/>
        <end position="15"/>
    </location>
</feature>